<keyword evidence="5" id="KW-1185">Reference proteome</keyword>
<evidence type="ECO:0000259" key="3">
    <source>
        <dbReference type="Pfam" id="PF01648"/>
    </source>
</evidence>
<evidence type="ECO:0000256" key="2">
    <source>
        <dbReference type="ARBA" id="ARBA00022679"/>
    </source>
</evidence>
<dbReference type="InterPro" id="IPR037143">
    <property type="entry name" value="4-PPantetheinyl_Trfase_dom_sf"/>
</dbReference>
<protein>
    <submittedName>
        <fullName evidence="4">4'-phosphopantetheinyl transferase superfamily protein</fullName>
    </submittedName>
</protein>
<dbReference type="Proteomes" id="UP001326715">
    <property type="component" value="Chromosome"/>
</dbReference>
<dbReference type="GO" id="GO:0016740">
    <property type="term" value="F:transferase activity"/>
    <property type="evidence" value="ECO:0007669"/>
    <property type="project" value="UniProtKB-KW"/>
</dbReference>
<feature type="domain" description="4'-phosphopantetheinyl transferase" evidence="3">
    <location>
        <begin position="108"/>
        <end position="179"/>
    </location>
</feature>
<evidence type="ECO:0000313" key="5">
    <source>
        <dbReference type="Proteomes" id="UP001326715"/>
    </source>
</evidence>
<reference evidence="4 5" key="1">
    <citation type="submission" date="2023-11" db="EMBL/GenBank/DDBJ databases">
        <title>MicrobeMod: A computational toolkit for identifying prokaryotic methylation and restriction-modification with nanopore sequencing.</title>
        <authorList>
            <person name="Crits-Christoph A."/>
            <person name="Kang S.C."/>
            <person name="Lee H."/>
            <person name="Ostrov N."/>
        </authorList>
    </citation>
    <scope>NUCLEOTIDE SEQUENCE [LARGE SCALE GENOMIC DNA]</scope>
    <source>
        <strain evidence="4 5">ATCC 23090</strain>
    </source>
</reference>
<organism evidence="4 5">
    <name type="scientific">Chitinophaga sancti</name>
    <dbReference type="NCBI Taxonomy" id="1004"/>
    <lineage>
        <taxon>Bacteria</taxon>
        <taxon>Pseudomonadati</taxon>
        <taxon>Bacteroidota</taxon>
        <taxon>Chitinophagia</taxon>
        <taxon>Chitinophagales</taxon>
        <taxon>Chitinophagaceae</taxon>
        <taxon>Chitinophaga</taxon>
    </lineage>
</organism>
<dbReference type="SUPFAM" id="SSF56214">
    <property type="entry name" value="4'-phosphopantetheinyl transferase"/>
    <property type="match status" value="2"/>
</dbReference>
<dbReference type="InterPro" id="IPR050559">
    <property type="entry name" value="P-Pant_transferase_sf"/>
</dbReference>
<keyword evidence="2 4" id="KW-0808">Transferase</keyword>
<dbReference type="Pfam" id="PF01648">
    <property type="entry name" value="ACPS"/>
    <property type="match status" value="1"/>
</dbReference>
<comment type="similarity">
    <text evidence="1">Belongs to the P-Pant transferase superfamily. Gsp/Sfp/HetI/AcpT family.</text>
</comment>
<proteinExistence type="inferred from homology"/>
<evidence type="ECO:0000256" key="1">
    <source>
        <dbReference type="ARBA" id="ARBA00010990"/>
    </source>
</evidence>
<sequence length="222" mass="25622">MMELYTCKIYYAHFHQPLAKDVFAALVAQLPPEMQDKVAAFQRWEDAHAALLSKHILRYALKENGQAHTLGTMQYTAQSRPYFPGGDDFNISHTNKIVVCAFANCNKIGIDIERRVPLDIDIYRQQFSDAEWDHIHRSSDSLQTFYEYRTAKEAVLKASGTGLKNELHLLNPFENNEWHLYTIRDFSPYSCHLASQQPLGRISLINLGDLIYKEPDRFISLL</sequence>
<evidence type="ECO:0000313" key="4">
    <source>
        <dbReference type="EMBL" id="WQG90080.1"/>
    </source>
</evidence>
<gene>
    <name evidence="4" type="ORF">SR876_01115</name>
</gene>
<dbReference type="Gene3D" id="3.90.470.20">
    <property type="entry name" value="4'-phosphopantetheinyl transferase domain"/>
    <property type="match status" value="1"/>
</dbReference>
<dbReference type="EMBL" id="CP140154">
    <property type="protein sequence ID" value="WQG90080.1"/>
    <property type="molecule type" value="Genomic_DNA"/>
</dbReference>
<dbReference type="PANTHER" id="PTHR12215">
    <property type="entry name" value="PHOSPHOPANTETHEINE TRANSFERASE"/>
    <property type="match status" value="1"/>
</dbReference>
<name>A0ABZ0XHF1_9BACT</name>
<dbReference type="RefSeq" id="WP_072362371.1">
    <property type="nucleotide sequence ID" value="NZ_CP139972.1"/>
</dbReference>
<dbReference type="PANTHER" id="PTHR12215:SF10">
    <property type="entry name" value="L-AMINOADIPATE-SEMIALDEHYDE DEHYDROGENASE-PHOSPHOPANTETHEINYL TRANSFERASE"/>
    <property type="match status" value="1"/>
</dbReference>
<dbReference type="InterPro" id="IPR008278">
    <property type="entry name" value="4-PPantetheinyl_Trfase_dom"/>
</dbReference>
<accession>A0ABZ0XHF1</accession>